<sequence length="232" mass="26415">MPEIFKYNGKTIKYLSSDEVNSIIEQSNYKNSNDLKDIDKSDLVPNIYEGGFKIWECTLDMCNYITNNCNFKGKTILDLGCGAGLSGICALHLEASYVYFQDFNDVVLKCYTEKNVEINGYNKNQAKYISGDWGDFSSSLKENGPKFDVILTTETIYSEQNYEKIYQVFLNGLKEDSDAYILLGGKLYYFGVGGSILGFMDFVKAKDHFNIEVVHIENSSVPRWILKITKKK</sequence>
<keyword evidence="4" id="KW-0963">Cytoplasm</keyword>
<name>A0A090KVV4_STRRB</name>
<dbReference type="OMA" id="FQSESVW"/>
<dbReference type="InterPro" id="IPR019410">
    <property type="entry name" value="Methyltransf_16"/>
</dbReference>
<dbReference type="Proteomes" id="UP000035682">
    <property type="component" value="Unplaced"/>
</dbReference>
<keyword evidence="5 10" id="KW-0489">Methyltransferase</keyword>
<dbReference type="Pfam" id="PF10294">
    <property type="entry name" value="Methyltransf_16"/>
    <property type="match status" value="1"/>
</dbReference>
<reference evidence="10" key="2">
    <citation type="submission" date="2014-09" db="EMBL/GenBank/DDBJ databases">
        <authorList>
            <person name="Aslett A.Martin."/>
        </authorList>
    </citation>
    <scope>NUCLEOTIDE SEQUENCE</scope>
    <source>
        <strain evidence="10">ED321 Heterogonic</strain>
    </source>
</reference>
<proteinExistence type="inferred from homology"/>
<evidence type="ECO:0000256" key="1">
    <source>
        <dbReference type="ARBA" id="ARBA00004123"/>
    </source>
</evidence>
<dbReference type="EC" id="2.1.1.85" evidence="3"/>
<comment type="subcellular location">
    <subcellularLocation>
        <location evidence="2">Cytoplasm</location>
    </subcellularLocation>
    <subcellularLocation>
        <location evidence="1">Nucleus</location>
    </subcellularLocation>
</comment>
<evidence type="ECO:0000256" key="8">
    <source>
        <dbReference type="ARBA" id="ARBA00023242"/>
    </source>
</evidence>
<evidence type="ECO:0000313" key="11">
    <source>
        <dbReference type="Proteomes" id="UP000035682"/>
    </source>
</evidence>
<dbReference type="InterPro" id="IPR029063">
    <property type="entry name" value="SAM-dependent_MTases_sf"/>
</dbReference>
<dbReference type="AlphaFoldDB" id="A0A090KVV4"/>
<reference evidence="12" key="3">
    <citation type="submission" date="2020-12" db="UniProtKB">
        <authorList>
            <consortium name="WormBaseParasite"/>
        </authorList>
    </citation>
    <scope>IDENTIFICATION</scope>
</reference>
<dbReference type="GeneID" id="36384817"/>
<evidence type="ECO:0000256" key="2">
    <source>
        <dbReference type="ARBA" id="ARBA00004496"/>
    </source>
</evidence>
<evidence type="ECO:0000256" key="9">
    <source>
        <dbReference type="ARBA" id="ARBA00038126"/>
    </source>
</evidence>
<reference evidence="11" key="1">
    <citation type="submission" date="2014-09" db="EMBL/GenBank/DDBJ databases">
        <authorList>
            <person name="Martin A.A."/>
        </authorList>
    </citation>
    <scope>NUCLEOTIDE SEQUENCE</scope>
    <source>
        <strain evidence="11">ED321</strain>
    </source>
</reference>
<comment type="similarity">
    <text evidence="9">Belongs to the methyltransferase superfamily. METTL18 family.</text>
</comment>
<gene>
    <name evidence="10 12 13" type="ORF">SRAE_X000174600</name>
</gene>
<keyword evidence="7" id="KW-0949">S-adenosyl-L-methionine</keyword>
<accession>A0A090KVV4</accession>
<dbReference type="SUPFAM" id="SSF53335">
    <property type="entry name" value="S-adenosyl-L-methionine-dependent methyltransferases"/>
    <property type="match status" value="1"/>
</dbReference>
<evidence type="ECO:0000313" key="12">
    <source>
        <dbReference type="WBParaSite" id="SRAE_X000174600.1"/>
    </source>
</evidence>
<dbReference type="EMBL" id="LN609396">
    <property type="protein sequence ID" value="CEF60006.1"/>
    <property type="molecule type" value="Genomic_DNA"/>
</dbReference>
<evidence type="ECO:0000256" key="7">
    <source>
        <dbReference type="ARBA" id="ARBA00022691"/>
    </source>
</evidence>
<keyword evidence="11" id="KW-1185">Reference proteome</keyword>
<protein>
    <recommendedName>
        <fullName evidence="3">protein-histidine N-methyltransferase</fullName>
        <ecNumber evidence="3">2.1.1.85</ecNumber>
    </recommendedName>
</protein>
<evidence type="ECO:0000256" key="5">
    <source>
        <dbReference type="ARBA" id="ARBA00022603"/>
    </source>
</evidence>
<dbReference type="WormBase" id="SRAE_X000174600">
    <property type="protein sequence ID" value="SRP05216"/>
    <property type="gene ID" value="WBGene00267323"/>
</dbReference>
<evidence type="ECO:0000256" key="4">
    <source>
        <dbReference type="ARBA" id="ARBA00022490"/>
    </source>
</evidence>
<evidence type="ECO:0000313" key="13">
    <source>
        <dbReference type="WormBase" id="SRAE_X000174600"/>
    </source>
</evidence>
<evidence type="ECO:0000313" key="10">
    <source>
        <dbReference type="EMBL" id="CEF60006.1"/>
    </source>
</evidence>
<evidence type="ECO:0000256" key="6">
    <source>
        <dbReference type="ARBA" id="ARBA00022679"/>
    </source>
</evidence>
<dbReference type="PANTHER" id="PTHR14614">
    <property type="entry name" value="HEPATOCELLULAR CARCINOMA-ASSOCIATED ANTIGEN"/>
    <property type="match status" value="1"/>
</dbReference>
<dbReference type="GO" id="GO:0005737">
    <property type="term" value="C:cytoplasm"/>
    <property type="evidence" value="ECO:0007669"/>
    <property type="project" value="UniProtKB-SubCell"/>
</dbReference>
<dbReference type="Gene3D" id="3.40.50.150">
    <property type="entry name" value="Vaccinia Virus protein VP39"/>
    <property type="match status" value="1"/>
</dbReference>
<organism evidence="10">
    <name type="scientific">Strongyloides ratti</name>
    <name type="common">Parasitic roundworm</name>
    <dbReference type="NCBI Taxonomy" id="34506"/>
    <lineage>
        <taxon>Eukaryota</taxon>
        <taxon>Metazoa</taxon>
        <taxon>Ecdysozoa</taxon>
        <taxon>Nematoda</taxon>
        <taxon>Chromadorea</taxon>
        <taxon>Rhabditida</taxon>
        <taxon>Tylenchina</taxon>
        <taxon>Panagrolaimomorpha</taxon>
        <taxon>Strongyloidoidea</taxon>
        <taxon>Strongyloididae</taxon>
        <taxon>Strongyloides</taxon>
    </lineage>
</organism>
<dbReference type="PANTHER" id="PTHR14614:SF39">
    <property type="entry name" value="HISTIDINE PROTEIN METHYLTRANSFERASE 1 HOMOLOG"/>
    <property type="match status" value="1"/>
</dbReference>
<keyword evidence="6 10" id="KW-0808">Transferase</keyword>
<dbReference type="OrthoDB" id="407325at2759"/>
<dbReference type="CDD" id="cd02440">
    <property type="entry name" value="AdoMet_MTases"/>
    <property type="match status" value="1"/>
</dbReference>
<dbReference type="GO" id="GO:0005634">
    <property type="term" value="C:nucleus"/>
    <property type="evidence" value="ECO:0007669"/>
    <property type="project" value="UniProtKB-SubCell"/>
</dbReference>
<dbReference type="GO" id="GO:0018064">
    <property type="term" value="F:protein-L-histidine N-tele-methyltransferase activity"/>
    <property type="evidence" value="ECO:0007669"/>
    <property type="project" value="UniProtKB-EC"/>
</dbReference>
<dbReference type="WBParaSite" id="SRAE_X000174600.1">
    <property type="protein sequence ID" value="SRAE_X000174600.1"/>
    <property type="gene ID" value="WBGene00267323"/>
</dbReference>
<dbReference type="GO" id="GO:0032259">
    <property type="term" value="P:methylation"/>
    <property type="evidence" value="ECO:0007669"/>
    <property type="project" value="UniProtKB-KW"/>
</dbReference>
<dbReference type="RefSeq" id="XP_024499216.1">
    <property type="nucleotide sequence ID" value="XM_024652462.1"/>
</dbReference>
<evidence type="ECO:0000256" key="3">
    <source>
        <dbReference type="ARBA" id="ARBA00012533"/>
    </source>
</evidence>
<keyword evidence="8" id="KW-0539">Nucleus</keyword>
<dbReference type="CTD" id="36384817"/>